<evidence type="ECO:0000313" key="2">
    <source>
        <dbReference type="Proteomes" id="UP000001631"/>
    </source>
</evidence>
<reference evidence="1" key="1">
    <citation type="submission" date="2009-02" db="EMBL/GenBank/DDBJ databases">
        <title>The Genome Sequence of Ajellomyces capsulatus strain G186AR.</title>
        <authorList>
            <consortium name="The Broad Institute Genome Sequencing Platform"/>
            <person name="Champion M."/>
            <person name="Cuomo C."/>
            <person name="Ma L.-J."/>
            <person name="Henn M.R."/>
            <person name="Sil A."/>
            <person name="Goldman B."/>
            <person name="Young S.K."/>
            <person name="Kodira C.D."/>
            <person name="Zeng Q."/>
            <person name="Koehrsen M."/>
            <person name="Alvarado L."/>
            <person name="Berlin A."/>
            <person name="Borenstein D."/>
            <person name="Chen Z."/>
            <person name="Engels R."/>
            <person name="Freedman E."/>
            <person name="Gellesch M."/>
            <person name="Goldberg J."/>
            <person name="Griggs A."/>
            <person name="Gujja S."/>
            <person name="Heiman D."/>
            <person name="Hepburn T."/>
            <person name="Howarth C."/>
            <person name="Jen D."/>
            <person name="Larson L."/>
            <person name="Lewis B."/>
            <person name="Mehta T."/>
            <person name="Park D."/>
            <person name="Pearson M."/>
            <person name="Roberts A."/>
            <person name="Saif S."/>
            <person name="Shea T."/>
            <person name="Shenoy N."/>
            <person name="Sisk P."/>
            <person name="Stolte C."/>
            <person name="Sykes S."/>
            <person name="Walk T."/>
            <person name="White J."/>
            <person name="Yandava C."/>
            <person name="Klein B."/>
            <person name="McEwen J.G."/>
            <person name="Puccia R."/>
            <person name="Goldman G.H."/>
            <person name="Felipe M.S."/>
            <person name="Nino-Vega G."/>
            <person name="San-Blas G."/>
            <person name="Taylor J."/>
            <person name="Mendoza L."/>
            <person name="Galagan J."/>
            <person name="Nusbaum C."/>
            <person name="Birren B."/>
        </authorList>
    </citation>
    <scope>NUCLEOTIDE SEQUENCE</scope>
    <source>
        <strain evidence="1">G186AR</strain>
    </source>
</reference>
<dbReference type="InParanoid" id="C0NR16"/>
<proteinExistence type="predicted"/>
<accession>C0NR16</accession>
<dbReference type="AlphaFoldDB" id="C0NR16"/>
<sequence length="123" mass="13648">MGQMDEAFPAEETTADYLDLRLLTSQSNPISEKYQQIFQPTLLEPSSHCGNKREGPGPTVPTCVNDARQKNDLFNLLTVMGGRYKGMVDSGVLYVGNTQAGFGLRFEVDENLYQTPRSNEAIL</sequence>
<evidence type="ECO:0000313" key="1">
    <source>
        <dbReference type="EMBL" id="EEH06130.1"/>
    </source>
</evidence>
<protein>
    <submittedName>
        <fullName evidence="1">Uncharacterized protein</fullName>
    </submittedName>
</protein>
<name>C0NR16_AJECG</name>
<dbReference type="HOGENOM" id="CLU_2014615_0_0_1"/>
<organism evidence="1 2">
    <name type="scientific">Ajellomyces capsulatus (strain G186AR / H82 / ATCC MYA-2454 / RMSCC 2432)</name>
    <name type="common">Darling's disease fungus</name>
    <name type="synonym">Histoplasma capsulatum</name>
    <dbReference type="NCBI Taxonomy" id="447093"/>
    <lineage>
        <taxon>Eukaryota</taxon>
        <taxon>Fungi</taxon>
        <taxon>Dikarya</taxon>
        <taxon>Ascomycota</taxon>
        <taxon>Pezizomycotina</taxon>
        <taxon>Eurotiomycetes</taxon>
        <taxon>Eurotiomycetidae</taxon>
        <taxon>Onygenales</taxon>
        <taxon>Ajellomycetaceae</taxon>
        <taxon>Histoplasma</taxon>
    </lineage>
</organism>
<dbReference type="GeneID" id="69038462"/>
<keyword evidence="2" id="KW-1185">Reference proteome</keyword>
<dbReference type="EMBL" id="GG663369">
    <property type="protein sequence ID" value="EEH06130.1"/>
    <property type="molecule type" value="Genomic_DNA"/>
</dbReference>
<gene>
    <name evidence="1" type="ORF">HCBG_05446</name>
</gene>
<dbReference type="Proteomes" id="UP000001631">
    <property type="component" value="Unassembled WGS sequence"/>
</dbReference>
<dbReference type="RefSeq" id="XP_045286611.1">
    <property type="nucleotide sequence ID" value="XM_045432495.1"/>
</dbReference>